<sequence length="441" mass="47896">MHETGKARKSSAVFFRHRHPILRRAQSSQSSRPPIPVPSLNPSPSPPPQGASHPHAPPARSRLPLGSIPLRLQSRRLPSPPPRPALLVRRVGIPLPQIRSVQASSARQEELEGRKERTSPNPSRPTDMVRCSHTTPVPNSAISARSRPTASISTRWRASPLTRSSSSSAGGGAADSPPEATSHGGGAKPRATVKTCRDDEDFPRALGVELVYTPRPSLQPALHLDSRQLDTSKTEDSQGDAVSRLWSPADWRNFHTSILCAPPSHAPTPAPALGSSSDPRRRHRDAHHRPKFGHTHSQPPWLARGDLLPNWGSPSPVTADALSVQKRKSPVGGDDVSSSAPHQRPLELDKRPYLDGRTTALHVPRSRTRTRERQLAPPLAQLSSPVRQATSRAGGHERQYGHANVEGEGGAHCKALERCSGDRGPKARREAKGKRNRCGRK</sequence>
<feature type="compositionally biased region" description="Basic residues" evidence="1">
    <location>
        <begin position="280"/>
        <end position="294"/>
    </location>
</feature>
<feature type="compositionally biased region" description="Basic residues" evidence="1">
    <location>
        <begin position="431"/>
        <end position="441"/>
    </location>
</feature>
<dbReference type="AlphaFoldDB" id="A0A8H6YFI5"/>
<dbReference type="EMBL" id="JACAZH010000009">
    <property type="protein sequence ID" value="KAF7358763.1"/>
    <property type="molecule type" value="Genomic_DNA"/>
</dbReference>
<evidence type="ECO:0000313" key="2">
    <source>
        <dbReference type="EMBL" id="KAF7358763.1"/>
    </source>
</evidence>
<feature type="compositionally biased region" description="Polar residues" evidence="1">
    <location>
        <begin position="381"/>
        <end position="391"/>
    </location>
</feature>
<protein>
    <submittedName>
        <fullName evidence="2">Uncharacterized protein</fullName>
    </submittedName>
</protein>
<feature type="region of interest" description="Disordered" evidence="1">
    <location>
        <begin position="1"/>
        <end position="198"/>
    </location>
</feature>
<feature type="region of interest" description="Disordered" evidence="1">
    <location>
        <begin position="260"/>
        <end position="348"/>
    </location>
</feature>
<feature type="compositionally biased region" description="Polar residues" evidence="1">
    <location>
        <begin position="132"/>
        <end position="156"/>
    </location>
</feature>
<accession>A0A8H6YFI5</accession>
<comment type="caution">
    <text evidence="2">The sequence shown here is derived from an EMBL/GenBank/DDBJ whole genome shotgun (WGS) entry which is preliminary data.</text>
</comment>
<keyword evidence="3" id="KW-1185">Reference proteome</keyword>
<feature type="compositionally biased region" description="Basic and acidic residues" evidence="1">
    <location>
        <begin position="107"/>
        <end position="118"/>
    </location>
</feature>
<organism evidence="2 3">
    <name type="scientific">Mycena sanguinolenta</name>
    <dbReference type="NCBI Taxonomy" id="230812"/>
    <lineage>
        <taxon>Eukaryota</taxon>
        <taxon>Fungi</taxon>
        <taxon>Dikarya</taxon>
        <taxon>Basidiomycota</taxon>
        <taxon>Agaricomycotina</taxon>
        <taxon>Agaricomycetes</taxon>
        <taxon>Agaricomycetidae</taxon>
        <taxon>Agaricales</taxon>
        <taxon>Marasmiineae</taxon>
        <taxon>Mycenaceae</taxon>
        <taxon>Mycena</taxon>
    </lineage>
</organism>
<feature type="region of interest" description="Disordered" evidence="1">
    <location>
        <begin position="219"/>
        <end position="241"/>
    </location>
</feature>
<feature type="compositionally biased region" description="Pro residues" evidence="1">
    <location>
        <begin position="33"/>
        <end position="49"/>
    </location>
</feature>
<reference evidence="2" key="1">
    <citation type="submission" date="2020-05" db="EMBL/GenBank/DDBJ databases">
        <title>Mycena genomes resolve the evolution of fungal bioluminescence.</title>
        <authorList>
            <person name="Tsai I.J."/>
        </authorList>
    </citation>
    <scope>NUCLEOTIDE SEQUENCE</scope>
    <source>
        <strain evidence="2">160909Yilan</strain>
    </source>
</reference>
<evidence type="ECO:0000256" key="1">
    <source>
        <dbReference type="SAM" id="MobiDB-lite"/>
    </source>
</evidence>
<feature type="region of interest" description="Disordered" evidence="1">
    <location>
        <begin position="364"/>
        <end position="441"/>
    </location>
</feature>
<gene>
    <name evidence="2" type="ORF">MSAN_01215300</name>
</gene>
<evidence type="ECO:0000313" key="3">
    <source>
        <dbReference type="Proteomes" id="UP000623467"/>
    </source>
</evidence>
<proteinExistence type="predicted"/>
<name>A0A8H6YFI5_9AGAR</name>
<dbReference type="Proteomes" id="UP000623467">
    <property type="component" value="Unassembled WGS sequence"/>
</dbReference>
<feature type="compositionally biased region" description="Basic and acidic residues" evidence="1">
    <location>
        <begin position="409"/>
        <end position="430"/>
    </location>
</feature>
<feature type="compositionally biased region" description="Basic and acidic residues" evidence="1">
    <location>
        <begin position="224"/>
        <end position="236"/>
    </location>
</feature>